<organism evidence="3 4">
    <name type="scientific">Rhizoctonia solani</name>
    <dbReference type="NCBI Taxonomy" id="456999"/>
    <lineage>
        <taxon>Eukaryota</taxon>
        <taxon>Fungi</taxon>
        <taxon>Dikarya</taxon>
        <taxon>Basidiomycota</taxon>
        <taxon>Agaricomycotina</taxon>
        <taxon>Agaricomycetes</taxon>
        <taxon>Cantharellales</taxon>
        <taxon>Ceratobasidiaceae</taxon>
        <taxon>Rhizoctonia</taxon>
    </lineage>
</organism>
<dbReference type="GO" id="GO:0004674">
    <property type="term" value="F:protein serine/threonine kinase activity"/>
    <property type="evidence" value="ECO:0007669"/>
    <property type="project" value="TreeGrafter"/>
</dbReference>
<dbReference type="Gene3D" id="1.10.510.10">
    <property type="entry name" value="Transferase(Phosphotransferase) domain 1"/>
    <property type="match status" value="1"/>
</dbReference>
<dbReference type="InterPro" id="IPR001245">
    <property type="entry name" value="Ser-Thr/Tyr_kinase_cat_dom"/>
</dbReference>
<feature type="non-terminal residue" evidence="3">
    <location>
        <position position="737"/>
    </location>
</feature>
<dbReference type="SUPFAM" id="SSF56112">
    <property type="entry name" value="Protein kinase-like (PK-like)"/>
    <property type="match status" value="1"/>
</dbReference>
<dbReference type="PANTHER" id="PTHR44329">
    <property type="entry name" value="SERINE/THREONINE-PROTEIN KINASE TNNI3K-RELATED"/>
    <property type="match status" value="1"/>
</dbReference>
<evidence type="ECO:0000259" key="2">
    <source>
        <dbReference type="PROSITE" id="PS50011"/>
    </source>
</evidence>
<gene>
    <name evidence="3" type="ORF">RDB_LOCUS60957</name>
</gene>
<dbReference type="SMART" id="SM00220">
    <property type="entry name" value="S_TKc"/>
    <property type="match status" value="1"/>
</dbReference>
<feature type="compositionally biased region" description="Basic and acidic residues" evidence="1">
    <location>
        <begin position="182"/>
        <end position="196"/>
    </location>
</feature>
<feature type="domain" description="Protein kinase" evidence="2">
    <location>
        <begin position="300"/>
        <end position="570"/>
    </location>
</feature>
<comment type="caution">
    <text evidence="3">The sequence shown here is derived from an EMBL/GenBank/DDBJ whole genome shotgun (WGS) entry which is preliminary data.</text>
</comment>
<evidence type="ECO:0000313" key="3">
    <source>
        <dbReference type="EMBL" id="CAE6460181.1"/>
    </source>
</evidence>
<dbReference type="InterPro" id="IPR051681">
    <property type="entry name" value="Ser/Thr_Kinases-Pseudokinases"/>
</dbReference>
<dbReference type="PROSITE" id="PS50011">
    <property type="entry name" value="PROTEIN_KINASE_DOM"/>
    <property type="match status" value="1"/>
</dbReference>
<feature type="region of interest" description="Disordered" evidence="1">
    <location>
        <begin position="576"/>
        <end position="622"/>
    </location>
</feature>
<sequence>MSRPEQIKEEDDPLAYLAILFDNTTLEDSKEPEDGSVSTPGSKDVDNKHYFYALGGLYYFDNFTNVFSEDHTLIHSALNFQTGLFNTRFRIGGVPYWFEEGGALLSQGVGDKPYHVHTWRTRNEPELYQFDRHLTFGGAQASQGVYMAASQSSLDHQLCSNPEPIPHGHYSTKGSDQAGADGPRDSHDGAKDKPINDEPLQASPTQLDVDKKHYFYASGHFYYFDGRRRVYLQNGALVYDGSSSFQVDESRIVDFHIKEIPYRFDSDGLLYKDSGDTCNRVHTWQNEPEIIGRHMMDTQQDTAVIRNGGSFGDIWLGRLDNGTQVAIKVWRSSTIEQCDYKILKRATREVHLWSRLKHKNIHQLMGVIMFKDHYLGMVSEWIESGNLHEYMRRKSDIDYYQMSVQVASGLAYMHQCDAIHGDLKAANVLVSPDGAARLSDFGLSSMAEAGLAFSETTNTQARSMRWAAPELLKEGSRSSKPADVYALGMTVLEIFTGEVPYPQCRMDIQVMYKLQHGTLPTRPVEKFKDDIRGNRMWKLLVSCWNGEPDARPTAEQALESLNDIASIPFADSMLTEEGGQGDPQASLVNSPRVELNVPTSSIPGAKRKRVEDEPVRSPSTRTDTFASFTSELEPFGLNPGKTRLYLAASDGEDQGNLTITPDMTMLKPQQHLSPKDLRMTPAPTPESGTKYRFCASDELYYFDHHRKLYSENGKLLHDGSSSFQADASSLPNFHIGE</sequence>
<evidence type="ECO:0000256" key="1">
    <source>
        <dbReference type="SAM" id="MobiDB-lite"/>
    </source>
</evidence>
<dbReference type="AlphaFoldDB" id="A0A8H3BMD7"/>
<proteinExistence type="predicted"/>
<dbReference type="EMBL" id="CAJMXA010001418">
    <property type="protein sequence ID" value="CAE6460181.1"/>
    <property type="molecule type" value="Genomic_DNA"/>
</dbReference>
<evidence type="ECO:0000313" key="4">
    <source>
        <dbReference type="Proteomes" id="UP000663853"/>
    </source>
</evidence>
<protein>
    <recommendedName>
        <fullName evidence="2">Protein kinase domain-containing protein</fullName>
    </recommendedName>
</protein>
<dbReference type="PANTHER" id="PTHR44329:SF214">
    <property type="entry name" value="PROTEIN KINASE DOMAIN-CONTAINING PROTEIN"/>
    <property type="match status" value="1"/>
</dbReference>
<dbReference type="InterPro" id="IPR000719">
    <property type="entry name" value="Prot_kinase_dom"/>
</dbReference>
<feature type="region of interest" description="Disordered" evidence="1">
    <location>
        <begin position="157"/>
        <end position="204"/>
    </location>
</feature>
<dbReference type="Pfam" id="PF07714">
    <property type="entry name" value="PK_Tyr_Ser-Thr"/>
    <property type="match status" value="1"/>
</dbReference>
<dbReference type="InterPro" id="IPR011009">
    <property type="entry name" value="Kinase-like_dom_sf"/>
</dbReference>
<accession>A0A8H3BMD7</accession>
<reference evidence="3" key="1">
    <citation type="submission" date="2021-01" db="EMBL/GenBank/DDBJ databases">
        <authorList>
            <person name="Kaushik A."/>
        </authorList>
    </citation>
    <scope>NUCLEOTIDE SEQUENCE</scope>
    <source>
        <strain evidence="3">AG6-10EEA</strain>
    </source>
</reference>
<dbReference type="Proteomes" id="UP000663853">
    <property type="component" value="Unassembled WGS sequence"/>
</dbReference>
<name>A0A8H3BMD7_9AGAM</name>
<dbReference type="GO" id="GO:0005524">
    <property type="term" value="F:ATP binding"/>
    <property type="evidence" value="ECO:0007669"/>
    <property type="project" value="InterPro"/>
</dbReference>